<keyword evidence="11" id="KW-1185">Reference proteome</keyword>
<evidence type="ECO:0000313" key="10">
    <source>
        <dbReference type="EMBL" id="PON99987.1"/>
    </source>
</evidence>
<feature type="compositionally biased region" description="Basic and acidic residues" evidence="8">
    <location>
        <begin position="440"/>
        <end position="449"/>
    </location>
</feature>
<evidence type="ECO:0000313" key="11">
    <source>
        <dbReference type="Proteomes" id="UP000237000"/>
    </source>
</evidence>
<protein>
    <submittedName>
        <fullName evidence="10">Mitogen-activated protein kinase kinase kinase</fullName>
    </submittedName>
</protein>
<feature type="binding site" evidence="6">
    <location>
        <position position="189"/>
    </location>
    <ligand>
        <name>ATP</name>
        <dbReference type="ChEBI" id="CHEBI:30616"/>
    </ligand>
</feature>
<dbReference type="InterPro" id="IPR001245">
    <property type="entry name" value="Ser-Thr/Tyr_kinase_cat_dom"/>
</dbReference>
<dbReference type="AlphaFoldDB" id="A0A2P5FQA4"/>
<reference evidence="11" key="1">
    <citation type="submission" date="2016-06" db="EMBL/GenBank/DDBJ databases">
        <title>Parallel loss of symbiosis genes in relatives of nitrogen-fixing non-legume Parasponia.</title>
        <authorList>
            <person name="Van Velzen R."/>
            <person name="Holmer R."/>
            <person name="Bu F."/>
            <person name="Rutten L."/>
            <person name="Van Zeijl A."/>
            <person name="Liu W."/>
            <person name="Santuari L."/>
            <person name="Cao Q."/>
            <person name="Sharma T."/>
            <person name="Shen D."/>
            <person name="Roswanjaya Y."/>
            <person name="Wardhani T."/>
            <person name="Kalhor M.S."/>
            <person name="Jansen J."/>
            <person name="Van den Hoogen J."/>
            <person name="Gungor B."/>
            <person name="Hartog M."/>
            <person name="Hontelez J."/>
            <person name="Verver J."/>
            <person name="Yang W.-C."/>
            <person name="Schijlen E."/>
            <person name="Repin R."/>
            <person name="Schilthuizen M."/>
            <person name="Schranz E."/>
            <person name="Heidstra R."/>
            <person name="Miyata K."/>
            <person name="Fedorova E."/>
            <person name="Kohlen W."/>
            <person name="Bisseling T."/>
            <person name="Smit S."/>
            <person name="Geurts R."/>
        </authorList>
    </citation>
    <scope>NUCLEOTIDE SEQUENCE [LARGE SCALE GENOMIC DNA]</scope>
    <source>
        <strain evidence="11">cv. RG33-2</strain>
    </source>
</reference>
<dbReference type="PROSITE" id="PS00107">
    <property type="entry name" value="PROTEIN_KINASE_ATP"/>
    <property type="match status" value="1"/>
</dbReference>
<keyword evidence="1 7" id="KW-0723">Serine/threonine-protein kinase</keyword>
<dbReference type="PROSITE" id="PS00108">
    <property type="entry name" value="PROTEIN_KINASE_ST"/>
    <property type="match status" value="1"/>
</dbReference>
<feature type="compositionally biased region" description="Basic residues" evidence="8">
    <location>
        <begin position="62"/>
        <end position="79"/>
    </location>
</feature>
<evidence type="ECO:0000256" key="8">
    <source>
        <dbReference type="SAM" id="MobiDB-lite"/>
    </source>
</evidence>
<keyword evidence="5 6" id="KW-0067">ATP-binding</keyword>
<accession>A0A2P5FQA4</accession>
<evidence type="ECO:0000256" key="5">
    <source>
        <dbReference type="ARBA" id="ARBA00022840"/>
    </source>
</evidence>
<dbReference type="PANTHER" id="PTHR47989">
    <property type="entry name" value="OS01G0750732 PROTEIN"/>
    <property type="match status" value="1"/>
</dbReference>
<dbReference type="OrthoDB" id="4062651at2759"/>
<dbReference type="Gene3D" id="1.10.510.10">
    <property type="entry name" value="Transferase(Phosphotransferase) domain 1"/>
    <property type="match status" value="1"/>
</dbReference>
<dbReference type="FunFam" id="3.30.200.20:FF:000162">
    <property type="entry name" value="Adenine nucleotide alpha hydrolase-like domain kinase"/>
    <property type="match status" value="1"/>
</dbReference>
<dbReference type="EMBL" id="JXTC01000015">
    <property type="protein sequence ID" value="PON99987.1"/>
    <property type="molecule type" value="Genomic_DNA"/>
</dbReference>
<feature type="region of interest" description="Disordered" evidence="8">
    <location>
        <begin position="440"/>
        <end position="476"/>
    </location>
</feature>
<comment type="caution">
    <text evidence="10">The sequence shown here is derived from an EMBL/GenBank/DDBJ whole genome shotgun (WGS) entry which is preliminary data.</text>
</comment>
<evidence type="ECO:0000256" key="1">
    <source>
        <dbReference type="ARBA" id="ARBA00022527"/>
    </source>
</evidence>
<dbReference type="STRING" id="63057.A0A2P5FQA4"/>
<dbReference type="InterPro" id="IPR017441">
    <property type="entry name" value="Protein_kinase_ATP_BS"/>
</dbReference>
<feature type="region of interest" description="Disordered" evidence="8">
    <location>
        <begin position="59"/>
        <end position="117"/>
    </location>
</feature>
<gene>
    <name evidence="10" type="ORF">TorRG33x02_041150</name>
</gene>
<dbReference type="CDD" id="cd14066">
    <property type="entry name" value="STKc_IRAK"/>
    <property type="match status" value="1"/>
</dbReference>
<dbReference type="SMART" id="SM00220">
    <property type="entry name" value="S_TKc"/>
    <property type="match status" value="1"/>
</dbReference>
<comment type="similarity">
    <text evidence="7">Belongs to the protein kinase superfamily.</text>
</comment>
<evidence type="ECO:0000259" key="9">
    <source>
        <dbReference type="PROSITE" id="PS50011"/>
    </source>
</evidence>
<dbReference type="FunFam" id="1.10.510.10:FF:000095">
    <property type="entry name" value="protein STRUBBELIG-RECEPTOR FAMILY 8"/>
    <property type="match status" value="1"/>
</dbReference>
<organism evidence="10 11">
    <name type="scientific">Trema orientale</name>
    <name type="common">Charcoal tree</name>
    <name type="synonym">Celtis orientalis</name>
    <dbReference type="NCBI Taxonomy" id="63057"/>
    <lineage>
        <taxon>Eukaryota</taxon>
        <taxon>Viridiplantae</taxon>
        <taxon>Streptophyta</taxon>
        <taxon>Embryophyta</taxon>
        <taxon>Tracheophyta</taxon>
        <taxon>Spermatophyta</taxon>
        <taxon>Magnoliopsida</taxon>
        <taxon>eudicotyledons</taxon>
        <taxon>Gunneridae</taxon>
        <taxon>Pentapetalae</taxon>
        <taxon>rosids</taxon>
        <taxon>fabids</taxon>
        <taxon>Rosales</taxon>
        <taxon>Cannabaceae</taxon>
        <taxon>Trema</taxon>
    </lineage>
</organism>
<evidence type="ECO:0000256" key="2">
    <source>
        <dbReference type="ARBA" id="ARBA00022679"/>
    </source>
</evidence>
<dbReference type="InterPro" id="IPR008271">
    <property type="entry name" value="Ser/Thr_kinase_AS"/>
</dbReference>
<name>A0A2P5FQA4_TREOI</name>
<sequence length="476" mass="53611">MGNCCLRKQLQEPNQPVIVVRVSSGFNKTRVSQTNISHEITSLNVTNIRITSIKTSPISPIKAKHSKLHERDRKPRRPTRTGNISFVSSNTHIAKERDQDKRRGKEPSSREKVNKKKGIEEALGSKFARGNISFKVHCFYYCVLKDATQNFSKKNFIGEGGFGDVHKGYVTYCTFNACKPNEGRAVAVKRLIHRRPQGSEAWKTEVEILGKLNHPNVVQLLGCCNEGDQRILVYEYMTRGSLDTLLFRARPSTENRKELNWRRRIQIAVGAAKGLAYLHTHGKPIIHRDIKASNVLLDSDFSAKISDFGLARYGPEDENNHVSTRVIGTKGYLAPEYFRTGHLTFKADVYSFGVLLLEILTGSSVDKKCSTGLVGDLVQRARPLLCSKLELRRVIDKKLRKNFPVEEAHKFAQLTYQCLSEDQNSRPTMTEVVAGLEQLQHDDARDSTHHSSTRVTRFSECPPPSSKKSSGNYGCV</sequence>
<keyword evidence="2" id="KW-0808">Transferase</keyword>
<dbReference type="PANTHER" id="PTHR47989:SF47">
    <property type="entry name" value="SERINE_THREONINE-PROTEIN KINASE PBL28-RELATED"/>
    <property type="match status" value="1"/>
</dbReference>
<dbReference type="Pfam" id="PF07714">
    <property type="entry name" value="PK_Tyr_Ser-Thr"/>
    <property type="match status" value="1"/>
</dbReference>
<dbReference type="Gene3D" id="3.30.200.20">
    <property type="entry name" value="Phosphorylase Kinase, domain 1"/>
    <property type="match status" value="1"/>
</dbReference>
<evidence type="ECO:0000256" key="4">
    <source>
        <dbReference type="ARBA" id="ARBA00022777"/>
    </source>
</evidence>
<dbReference type="SUPFAM" id="SSF56112">
    <property type="entry name" value="Protein kinase-like (PK-like)"/>
    <property type="match status" value="1"/>
</dbReference>
<dbReference type="GO" id="GO:0005524">
    <property type="term" value="F:ATP binding"/>
    <property type="evidence" value="ECO:0007669"/>
    <property type="project" value="UniProtKB-UniRule"/>
</dbReference>
<evidence type="ECO:0000256" key="7">
    <source>
        <dbReference type="RuleBase" id="RU000304"/>
    </source>
</evidence>
<evidence type="ECO:0000256" key="3">
    <source>
        <dbReference type="ARBA" id="ARBA00022741"/>
    </source>
</evidence>
<feature type="compositionally biased region" description="Polar residues" evidence="8">
    <location>
        <begin position="80"/>
        <end position="92"/>
    </location>
</feature>
<dbReference type="PROSITE" id="PS50011">
    <property type="entry name" value="PROTEIN_KINASE_DOM"/>
    <property type="match status" value="1"/>
</dbReference>
<evidence type="ECO:0000256" key="6">
    <source>
        <dbReference type="PROSITE-ProRule" id="PRU10141"/>
    </source>
</evidence>
<dbReference type="Proteomes" id="UP000237000">
    <property type="component" value="Unassembled WGS sequence"/>
</dbReference>
<feature type="domain" description="Protein kinase" evidence="9">
    <location>
        <begin position="151"/>
        <end position="439"/>
    </location>
</feature>
<dbReference type="InterPro" id="IPR011009">
    <property type="entry name" value="Kinase-like_dom_sf"/>
</dbReference>
<proteinExistence type="inferred from homology"/>
<dbReference type="InParanoid" id="A0A2P5FQA4"/>
<dbReference type="GO" id="GO:0004674">
    <property type="term" value="F:protein serine/threonine kinase activity"/>
    <property type="evidence" value="ECO:0007669"/>
    <property type="project" value="UniProtKB-KW"/>
</dbReference>
<dbReference type="InterPro" id="IPR000719">
    <property type="entry name" value="Prot_kinase_dom"/>
</dbReference>
<keyword evidence="3 6" id="KW-0547">Nucleotide-binding</keyword>
<feature type="compositionally biased region" description="Basic and acidic residues" evidence="8">
    <location>
        <begin position="93"/>
        <end position="117"/>
    </location>
</feature>
<keyword evidence="4 10" id="KW-0418">Kinase</keyword>